<evidence type="ECO:0000313" key="6">
    <source>
        <dbReference type="Proteomes" id="UP001500957"/>
    </source>
</evidence>
<evidence type="ECO:0008006" key="7">
    <source>
        <dbReference type="Google" id="ProtNLM"/>
    </source>
</evidence>
<dbReference type="RefSeq" id="WP_344609503.1">
    <property type="nucleotide sequence ID" value="NZ_BAAAHE010000053.1"/>
</dbReference>
<comment type="caution">
    <text evidence="5">The sequence shown here is derived from an EMBL/GenBank/DDBJ whole genome shotgun (WGS) entry which is preliminary data.</text>
</comment>
<keyword evidence="6" id="KW-1185">Reference proteome</keyword>
<protein>
    <recommendedName>
        <fullName evidence="7">Golgi phosphoprotein 3 (GPP34)</fullName>
    </recommendedName>
</protein>
<organism evidence="5 6">
    <name type="scientific">Sporichthya brevicatena</name>
    <dbReference type="NCBI Taxonomy" id="171442"/>
    <lineage>
        <taxon>Bacteria</taxon>
        <taxon>Bacillati</taxon>
        <taxon>Actinomycetota</taxon>
        <taxon>Actinomycetes</taxon>
        <taxon>Sporichthyales</taxon>
        <taxon>Sporichthyaceae</taxon>
        <taxon>Sporichthya</taxon>
    </lineage>
</organism>
<comment type="subcellular location">
    <subcellularLocation>
        <location evidence="1">Golgi apparatus membrane</location>
        <topology evidence="1">Peripheral membrane protein</topology>
        <orientation evidence="1">Cytoplasmic side</orientation>
    </subcellularLocation>
</comment>
<reference evidence="6" key="1">
    <citation type="journal article" date="2019" name="Int. J. Syst. Evol. Microbiol.">
        <title>The Global Catalogue of Microorganisms (GCM) 10K type strain sequencing project: providing services to taxonomists for standard genome sequencing and annotation.</title>
        <authorList>
            <consortium name="The Broad Institute Genomics Platform"/>
            <consortium name="The Broad Institute Genome Sequencing Center for Infectious Disease"/>
            <person name="Wu L."/>
            <person name="Ma J."/>
        </authorList>
    </citation>
    <scope>NUCLEOTIDE SEQUENCE [LARGE SCALE GENOMIC DNA]</scope>
    <source>
        <strain evidence="6">JCM 10671</strain>
    </source>
</reference>
<keyword evidence="3" id="KW-0446">Lipid-binding</keyword>
<dbReference type="Proteomes" id="UP001500957">
    <property type="component" value="Unassembled WGS sequence"/>
</dbReference>
<dbReference type="InterPro" id="IPR038261">
    <property type="entry name" value="GPP34-like_sf"/>
</dbReference>
<evidence type="ECO:0000313" key="5">
    <source>
        <dbReference type="EMBL" id="GAA0637468.1"/>
    </source>
</evidence>
<sequence length="227" mass="24343">MPRLSLAESALALLLDGRDGHPVVSRPDQECAAAGGALLSLVLDRRIRFVSCGSSIDQSLVVVGNKITGNTVTEAALELLRDRQLTARQAVTALAPRTARGALDRLAQHGVFRQERSRVLGVLPRRTYQCDEPTVPAELRSRVLDVTRSSEPLDEEMVALVALLGALDCLEAVVDAWDRVDEARAAEIASGYWRPRGLHREVTAVTAAVTAASAAASALAFARTQGW</sequence>
<evidence type="ECO:0000256" key="1">
    <source>
        <dbReference type="ARBA" id="ARBA00004255"/>
    </source>
</evidence>
<accession>A0ABP3SIJ3</accession>
<proteinExistence type="predicted"/>
<evidence type="ECO:0000256" key="4">
    <source>
        <dbReference type="ARBA" id="ARBA00023136"/>
    </source>
</evidence>
<evidence type="ECO:0000256" key="2">
    <source>
        <dbReference type="ARBA" id="ARBA00023034"/>
    </source>
</evidence>
<dbReference type="InterPro" id="IPR008628">
    <property type="entry name" value="GPP34-like"/>
</dbReference>
<keyword evidence="2" id="KW-0333">Golgi apparatus</keyword>
<dbReference type="Gene3D" id="1.10.3630.10">
    <property type="entry name" value="yeast vps74-n-term truncation variant domain like"/>
    <property type="match status" value="1"/>
</dbReference>
<name>A0ABP3SIJ3_9ACTN</name>
<evidence type="ECO:0000256" key="3">
    <source>
        <dbReference type="ARBA" id="ARBA00023121"/>
    </source>
</evidence>
<keyword evidence="4" id="KW-0472">Membrane</keyword>
<dbReference type="EMBL" id="BAAAHE010000053">
    <property type="protein sequence ID" value="GAA0637468.1"/>
    <property type="molecule type" value="Genomic_DNA"/>
</dbReference>
<dbReference type="Pfam" id="PF05719">
    <property type="entry name" value="GPP34"/>
    <property type="match status" value="1"/>
</dbReference>
<gene>
    <name evidence="5" type="ORF">GCM10009547_47330</name>
</gene>